<name>W8B026_CERCA</name>
<organism evidence="2">
    <name type="scientific">Ceratitis capitata</name>
    <name type="common">Mediterranean fruit fly</name>
    <name type="synonym">Tephritis capitata</name>
    <dbReference type="NCBI Taxonomy" id="7213"/>
    <lineage>
        <taxon>Eukaryota</taxon>
        <taxon>Metazoa</taxon>
        <taxon>Ecdysozoa</taxon>
        <taxon>Arthropoda</taxon>
        <taxon>Hexapoda</taxon>
        <taxon>Insecta</taxon>
        <taxon>Pterygota</taxon>
        <taxon>Neoptera</taxon>
        <taxon>Endopterygota</taxon>
        <taxon>Diptera</taxon>
        <taxon>Brachycera</taxon>
        <taxon>Muscomorpha</taxon>
        <taxon>Tephritoidea</taxon>
        <taxon>Tephritidae</taxon>
        <taxon>Ceratitis</taxon>
        <taxon>Ceratitis</taxon>
    </lineage>
</organism>
<reference evidence="2" key="1">
    <citation type="submission" date="2013-07" db="EMBL/GenBank/DDBJ databases">
        <authorList>
            <person name="Geib S."/>
        </authorList>
    </citation>
    <scope>NUCLEOTIDE SEQUENCE</scope>
</reference>
<reference evidence="2" key="2">
    <citation type="journal article" date="2014" name="BMC Genomics">
        <title>A genomic perspective to assessing quality of mass-reared SIT flies used in Mediterranean fruit fly (Ceratitis capitata) eradication in California.</title>
        <authorList>
            <person name="Calla B."/>
            <person name="Hall B."/>
            <person name="Hou S."/>
            <person name="Geib S.M."/>
        </authorList>
    </citation>
    <scope>NUCLEOTIDE SEQUENCE</scope>
</reference>
<evidence type="ECO:0000256" key="1">
    <source>
        <dbReference type="SAM" id="MobiDB-lite"/>
    </source>
</evidence>
<feature type="region of interest" description="Disordered" evidence="1">
    <location>
        <begin position="35"/>
        <end position="57"/>
    </location>
</feature>
<protein>
    <submittedName>
        <fullName evidence="2">Uncharacterized protein</fullName>
    </submittedName>
</protein>
<accession>W8B026</accession>
<evidence type="ECO:0000313" key="2">
    <source>
        <dbReference type="EMBL" id="JAB86506.1"/>
    </source>
</evidence>
<dbReference type="AlphaFoldDB" id="W8B026"/>
<sequence length="109" mass="12360">MCSLSNFSDDVIQSKLRLAHINLLYVQLIKTTQNKNNNNNNNININNSSPSEINPIPIEPKVNFQAAQKHIETSQEGQESREAAKEFLRNFQLRPANINRALFTVGILL</sequence>
<dbReference type="EMBL" id="GAMC01020049">
    <property type="protein sequence ID" value="JAB86506.1"/>
    <property type="molecule type" value="mRNA"/>
</dbReference>
<proteinExistence type="evidence at transcript level"/>